<dbReference type="GO" id="GO:0005524">
    <property type="term" value="F:ATP binding"/>
    <property type="evidence" value="ECO:0007669"/>
    <property type="project" value="InterPro"/>
</dbReference>
<dbReference type="Pfam" id="PF00069">
    <property type="entry name" value="Pkinase"/>
    <property type="match status" value="1"/>
</dbReference>
<dbReference type="GO" id="GO:0005737">
    <property type="term" value="C:cytoplasm"/>
    <property type="evidence" value="ECO:0007669"/>
    <property type="project" value="TreeGrafter"/>
</dbReference>
<dbReference type="GO" id="GO:0004674">
    <property type="term" value="F:protein serine/threonine kinase activity"/>
    <property type="evidence" value="ECO:0007669"/>
    <property type="project" value="TreeGrafter"/>
</dbReference>
<sequence length="194" mass="21705">MAVIADAQTNSLDQINFASDKHVASINECQILVVGKLGTDSRTYHVEVSGQGYFALRIIEPKDRYNQFESTLSSISHPNIVQLARLVETPTSIFLLHTFYDKGSLDLIIHNHPTRPIREDVVKIIIFNILQACAYIHSQGYMHGNITPEHILFKSIEGQNQHFNVALSNLKNSNTLNSPIESALGEEGKLFYAV</sequence>
<dbReference type="Gene3D" id="1.10.510.10">
    <property type="entry name" value="Transferase(Phosphotransferase) domain 1"/>
    <property type="match status" value="1"/>
</dbReference>
<proteinExistence type="predicted"/>
<dbReference type="AlphaFoldDB" id="A0A5J4X4Y5"/>
<dbReference type="OrthoDB" id="5979581at2759"/>
<comment type="caution">
    <text evidence="2">The sequence shown here is derived from an EMBL/GenBank/DDBJ whole genome shotgun (WGS) entry which is preliminary data.</text>
</comment>
<organism evidence="2 3">
    <name type="scientific">Streblomastix strix</name>
    <dbReference type="NCBI Taxonomy" id="222440"/>
    <lineage>
        <taxon>Eukaryota</taxon>
        <taxon>Metamonada</taxon>
        <taxon>Preaxostyla</taxon>
        <taxon>Oxymonadida</taxon>
        <taxon>Streblomastigidae</taxon>
        <taxon>Streblomastix</taxon>
    </lineage>
</organism>
<feature type="domain" description="Protein kinase" evidence="1">
    <location>
        <begin position="26"/>
        <end position="194"/>
    </location>
</feature>
<gene>
    <name evidence="2" type="ORF">EZS28_002184</name>
</gene>
<dbReference type="InterPro" id="IPR000719">
    <property type="entry name" value="Prot_kinase_dom"/>
</dbReference>
<dbReference type="Proteomes" id="UP000324800">
    <property type="component" value="Unassembled WGS sequence"/>
</dbReference>
<name>A0A5J4X4Y5_9EUKA</name>
<accession>A0A5J4X4Y5</accession>
<dbReference type="EMBL" id="SNRW01000258">
    <property type="protein sequence ID" value="KAA6402291.1"/>
    <property type="molecule type" value="Genomic_DNA"/>
</dbReference>
<dbReference type="PROSITE" id="PS50011">
    <property type="entry name" value="PROTEIN_KINASE_DOM"/>
    <property type="match status" value="1"/>
</dbReference>
<reference evidence="2 3" key="1">
    <citation type="submission" date="2019-03" db="EMBL/GenBank/DDBJ databases">
        <title>Single cell metagenomics reveals metabolic interactions within the superorganism composed of flagellate Streblomastix strix and complex community of Bacteroidetes bacteria on its surface.</title>
        <authorList>
            <person name="Treitli S.C."/>
            <person name="Kolisko M."/>
            <person name="Husnik F."/>
            <person name="Keeling P."/>
            <person name="Hampl V."/>
        </authorList>
    </citation>
    <scope>NUCLEOTIDE SEQUENCE [LARGE SCALE GENOMIC DNA]</scope>
    <source>
        <strain evidence="2">ST1C</strain>
    </source>
</reference>
<dbReference type="PANTHER" id="PTHR44167:SF18">
    <property type="entry name" value="PROTEIN KINASE DOMAIN-CONTAINING PROTEIN"/>
    <property type="match status" value="1"/>
</dbReference>
<dbReference type="GO" id="GO:0005634">
    <property type="term" value="C:nucleus"/>
    <property type="evidence" value="ECO:0007669"/>
    <property type="project" value="TreeGrafter"/>
</dbReference>
<dbReference type="PANTHER" id="PTHR44167">
    <property type="entry name" value="OVARIAN-SPECIFIC SERINE/THREONINE-PROTEIN KINASE LOK-RELATED"/>
    <property type="match status" value="1"/>
</dbReference>
<dbReference type="GO" id="GO:0044773">
    <property type="term" value="P:mitotic DNA damage checkpoint signaling"/>
    <property type="evidence" value="ECO:0007669"/>
    <property type="project" value="TreeGrafter"/>
</dbReference>
<evidence type="ECO:0000313" key="2">
    <source>
        <dbReference type="EMBL" id="KAA6402291.1"/>
    </source>
</evidence>
<evidence type="ECO:0000313" key="3">
    <source>
        <dbReference type="Proteomes" id="UP000324800"/>
    </source>
</evidence>
<protein>
    <recommendedName>
        <fullName evidence="1">Protein kinase domain-containing protein</fullName>
    </recommendedName>
</protein>
<dbReference type="InterPro" id="IPR011009">
    <property type="entry name" value="Kinase-like_dom_sf"/>
</dbReference>
<dbReference type="SUPFAM" id="SSF56112">
    <property type="entry name" value="Protein kinase-like (PK-like)"/>
    <property type="match status" value="1"/>
</dbReference>
<evidence type="ECO:0000259" key="1">
    <source>
        <dbReference type="PROSITE" id="PS50011"/>
    </source>
</evidence>